<evidence type="ECO:0000313" key="8">
    <source>
        <dbReference type="EnsemblMetazoa" id="CLYHEMP010473.1"/>
    </source>
</evidence>
<name>A0A7M5V320_9CNID</name>
<feature type="region of interest" description="Disordered" evidence="4">
    <location>
        <begin position="531"/>
        <end position="568"/>
    </location>
</feature>
<dbReference type="Pfam" id="PF00249">
    <property type="entry name" value="Myb_DNA-binding"/>
    <property type="match status" value="1"/>
</dbReference>
<reference evidence="8" key="1">
    <citation type="submission" date="2021-01" db="UniProtKB">
        <authorList>
            <consortium name="EnsemblMetazoa"/>
        </authorList>
    </citation>
    <scope>IDENTIFICATION</scope>
</reference>
<dbReference type="InterPro" id="IPR001005">
    <property type="entry name" value="SANT/Myb"/>
</dbReference>
<dbReference type="OrthoDB" id="1690618at2759"/>
<evidence type="ECO:0000256" key="2">
    <source>
        <dbReference type="ARBA" id="ARBA00023186"/>
    </source>
</evidence>
<feature type="region of interest" description="Disordered" evidence="4">
    <location>
        <begin position="282"/>
        <end position="355"/>
    </location>
</feature>
<organism evidence="8 9">
    <name type="scientific">Clytia hemisphaerica</name>
    <dbReference type="NCBI Taxonomy" id="252671"/>
    <lineage>
        <taxon>Eukaryota</taxon>
        <taxon>Metazoa</taxon>
        <taxon>Cnidaria</taxon>
        <taxon>Hydrozoa</taxon>
        <taxon>Hydroidolina</taxon>
        <taxon>Leptothecata</taxon>
        <taxon>Obeliida</taxon>
        <taxon>Clytiidae</taxon>
        <taxon>Clytia</taxon>
    </lineage>
</organism>
<evidence type="ECO:0000256" key="3">
    <source>
        <dbReference type="ARBA" id="ARBA00023242"/>
    </source>
</evidence>
<feature type="compositionally biased region" description="Basic and acidic residues" evidence="4">
    <location>
        <begin position="244"/>
        <end position="269"/>
    </location>
</feature>
<dbReference type="GO" id="GO:0006450">
    <property type="term" value="P:regulation of translational fidelity"/>
    <property type="evidence" value="ECO:0007669"/>
    <property type="project" value="InterPro"/>
</dbReference>
<feature type="region of interest" description="Disordered" evidence="4">
    <location>
        <begin position="239"/>
        <end position="269"/>
    </location>
</feature>
<feature type="compositionally biased region" description="Polar residues" evidence="4">
    <location>
        <begin position="531"/>
        <end position="552"/>
    </location>
</feature>
<evidence type="ECO:0000259" key="5">
    <source>
        <dbReference type="PROSITE" id="PS50076"/>
    </source>
</evidence>
<sequence>MKMYLLEASPDETTEVYCTCSAATLIHYEPVGRFYEAAVKRLRNEKSISLEEEEGENEKEAIEKDEECKELTFDEKQYLLTLDSAEWKKQDHYRVLRIPHLRAKATDDDIKRAYRRMVLKYHPDKRKAEGALDIPKEVNLHEYFTCITKAFEQLSTLEGRQAFDSVDPTFDETTPSTYSSSKQDFFRTFQAVFERNSRWSNEQPAPLLGDMDESIDDVNNFYTFWFEFSSWRNYSYEDEEETDKAESREERRWMERENKSKRTKRKKEEMKRIKNFVELAYQNDPRIKKHRDDEKKRKEQKKKAREDAAAEEKRKRQEQLETERKQKEQAELEAKEKAQKEKKEKDKMKKAAARDRKAIRQFVKCENHFGLDKDELTSLERLEKSLENLSIEDLQTLKGLVDKKDKQSFKKSYSEMSGEVLKKLKAVEDERKQSEIKKTQNAKQSQSSQSSSENKWSELELQLLVKATTLYPIGTASRWDVIADYINEHGQNEGNTKNSKQVINKVKSLKKQDAKLKEEVNQKAFSALEKTTNAKQNAKSAQNIQSDATVNNDKIGGPEQAAKPWSSDEQRLLEQALKTYDAKTPERWEKIALAVPSRTKKECMKRYKELVEMIKAKKKAAAQG</sequence>
<feature type="region of interest" description="Disordered" evidence="4">
    <location>
        <begin position="430"/>
        <end position="455"/>
    </location>
</feature>
<dbReference type="PROSITE" id="PS51293">
    <property type="entry name" value="SANT"/>
    <property type="match status" value="1"/>
</dbReference>
<dbReference type="AlphaFoldDB" id="A0A7M5V320"/>
<dbReference type="SMART" id="SM00271">
    <property type="entry name" value="DnaJ"/>
    <property type="match status" value="1"/>
</dbReference>
<dbReference type="Gene3D" id="1.10.287.110">
    <property type="entry name" value="DnaJ domain"/>
    <property type="match status" value="1"/>
</dbReference>
<dbReference type="InterPro" id="IPR054076">
    <property type="entry name" value="ZUO1-like_ZHD"/>
</dbReference>
<dbReference type="GO" id="GO:0030544">
    <property type="term" value="F:Hsp70 protein binding"/>
    <property type="evidence" value="ECO:0007669"/>
    <property type="project" value="InterPro"/>
</dbReference>
<dbReference type="PROSITE" id="PS50090">
    <property type="entry name" value="MYB_LIKE"/>
    <property type="match status" value="1"/>
</dbReference>
<dbReference type="GO" id="GO:0005829">
    <property type="term" value="C:cytosol"/>
    <property type="evidence" value="ECO:0007669"/>
    <property type="project" value="TreeGrafter"/>
</dbReference>
<dbReference type="Pfam" id="PF00226">
    <property type="entry name" value="DnaJ"/>
    <property type="match status" value="1"/>
</dbReference>
<feature type="compositionally biased region" description="Basic and acidic residues" evidence="4">
    <location>
        <begin position="304"/>
        <end position="355"/>
    </location>
</feature>
<protein>
    <recommendedName>
        <fullName evidence="10">DnaJ homolog subfamily C member 2</fullName>
    </recommendedName>
</protein>
<dbReference type="GO" id="GO:0043022">
    <property type="term" value="F:ribosome binding"/>
    <property type="evidence" value="ECO:0007669"/>
    <property type="project" value="InterPro"/>
</dbReference>
<keyword evidence="9" id="KW-1185">Reference proteome</keyword>
<accession>A0A7M5V320</accession>
<dbReference type="PANTHER" id="PTHR43999:SF1">
    <property type="entry name" value="DNAJ HOMOLOG SUBFAMILY C MEMBER 2"/>
    <property type="match status" value="1"/>
</dbReference>
<evidence type="ECO:0008006" key="10">
    <source>
        <dbReference type="Google" id="ProtNLM"/>
    </source>
</evidence>
<evidence type="ECO:0000259" key="7">
    <source>
        <dbReference type="PROSITE" id="PS51293"/>
    </source>
</evidence>
<dbReference type="Pfam" id="PF23082">
    <property type="entry name" value="Myb_DNA-binding_2"/>
    <property type="match status" value="1"/>
</dbReference>
<dbReference type="CDD" id="cd00167">
    <property type="entry name" value="SANT"/>
    <property type="match status" value="1"/>
</dbReference>
<feature type="domain" description="J" evidence="5">
    <location>
        <begin position="91"/>
        <end position="167"/>
    </location>
</feature>
<dbReference type="CDD" id="cd06257">
    <property type="entry name" value="DnaJ"/>
    <property type="match status" value="1"/>
</dbReference>
<dbReference type="EnsemblMetazoa" id="CLYHEMT010473.1">
    <property type="protein sequence ID" value="CLYHEMP010473.1"/>
    <property type="gene ID" value="CLYHEMG010473"/>
</dbReference>
<keyword evidence="2" id="KW-0143">Chaperone</keyword>
<keyword evidence="1" id="KW-0677">Repeat</keyword>
<dbReference type="SMART" id="SM00717">
    <property type="entry name" value="SANT"/>
    <property type="match status" value="2"/>
</dbReference>
<feature type="domain" description="SANT" evidence="7">
    <location>
        <begin position="560"/>
        <end position="615"/>
    </location>
</feature>
<evidence type="ECO:0000256" key="1">
    <source>
        <dbReference type="ARBA" id="ARBA00022737"/>
    </source>
</evidence>
<dbReference type="SUPFAM" id="SSF46689">
    <property type="entry name" value="Homeodomain-like"/>
    <property type="match status" value="2"/>
</dbReference>
<evidence type="ECO:0000313" key="9">
    <source>
        <dbReference type="Proteomes" id="UP000594262"/>
    </source>
</evidence>
<dbReference type="InterPro" id="IPR001623">
    <property type="entry name" value="DnaJ_domain"/>
</dbReference>
<dbReference type="InterPro" id="IPR017884">
    <property type="entry name" value="SANT_dom"/>
</dbReference>
<proteinExistence type="predicted"/>
<dbReference type="Pfam" id="PF21884">
    <property type="entry name" value="ZUO1-like_ZHD"/>
    <property type="match status" value="1"/>
</dbReference>
<dbReference type="InterPro" id="IPR044634">
    <property type="entry name" value="Zuotin/DnaJC2"/>
</dbReference>
<dbReference type="Gene3D" id="1.10.10.60">
    <property type="entry name" value="Homeodomain-like"/>
    <property type="match status" value="2"/>
</dbReference>
<dbReference type="FunFam" id="1.10.10.60:FF:000180">
    <property type="entry name" value="DnaJ (Hsp40) homolog, subfamily C, member 2"/>
    <property type="match status" value="1"/>
</dbReference>
<keyword evidence="3" id="KW-0539">Nucleus</keyword>
<dbReference type="InterPro" id="IPR036869">
    <property type="entry name" value="J_dom_sf"/>
</dbReference>
<evidence type="ECO:0000256" key="4">
    <source>
        <dbReference type="SAM" id="MobiDB-lite"/>
    </source>
</evidence>
<dbReference type="GO" id="GO:0051083">
    <property type="term" value="P:'de novo' cotranslational protein folding"/>
    <property type="evidence" value="ECO:0007669"/>
    <property type="project" value="InterPro"/>
</dbReference>
<evidence type="ECO:0000259" key="6">
    <source>
        <dbReference type="PROSITE" id="PS50090"/>
    </source>
</evidence>
<dbReference type="RefSeq" id="XP_066913927.1">
    <property type="nucleotide sequence ID" value="XM_067057826.1"/>
</dbReference>
<dbReference type="PANTHER" id="PTHR43999">
    <property type="entry name" value="DNAJ HOMOLOG SUBFAMILY C MEMBER 2"/>
    <property type="match status" value="1"/>
</dbReference>
<dbReference type="SUPFAM" id="SSF46565">
    <property type="entry name" value="Chaperone J-domain"/>
    <property type="match status" value="1"/>
</dbReference>
<dbReference type="PRINTS" id="PR00625">
    <property type="entry name" value="JDOMAIN"/>
</dbReference>
<feature type="domain" description="Myb-like" evidence="6">
    <location>
        <begin position="557"/>
        <end position="611"/>
    </location>
</feature>
<dbReference type="GeneID" id="136801190"/>
<dbReference type="Proteomes" id="UP000594262">
    <property type="component" value="Unplaced"/>
</dbReference>
<dbReference type="PROSITE" id="PS50076">
    <property type="entry name" value="DNAJ_2"/>
    <property type="match status" value="1"/>
</dbReference>
<dbReference type="InterPro" id="IPR009057">
    <property type="entry name" value="Homeodomain-like_sf"/>
</dbReference>